<dbReference type="InterPro" id="IPR014729">
    <property type="entry name" value="Rossmann-like_a/b/a_fold"/>
</dbReference>
<sequence length="261" mass="28863">MSFDIFLSYSFKAILLPPGINLLIAFIALLLIGKYRKSMTTLITVNLLSLLILSLPSTSDLLVKQIEANSALSHQQVKHLANDDSVNRAIVVLSGGRINLAPEYGDIDTVNSKTLQRLHYASWLHKRTGLPILLSGGRVFDEATAESVIMNQVMISSFGIAPKWIESDSKNTAENARYSVALLQQSNIDEIVLVTHALHMPRAQRAFAAQGIKIIPAATVFQGSRAKNTLWTRFLPDPQALLQSSAALHEILGQIWYDLRY</sequence>
<reference evidence="3 4" key="1">
    <citation type="submission" date="2024-06" db="EMBL/GenBank/DDBJ databases">
        <authorList>
            <person name="Li F."/>
        </authorList>
    </citation>
    <scope>NUCLEOTIDE SEQUENCE [LARGE SCALE GENOMIC DNA]</scope>
    <source>
        <strain evidence="3 4">GXAS 311</strain>
    </source>
</reference>
<evidence type="ECO:0000256" key="1">
    <source>
        <dbReference type="SAM" id="Phobius"/>
    </source>
</evidence>
<dbReference type="Gene3D" id="3.40.50.620">
    <property type="entry name" value="HUPs"/>
    <property type="match status" value="1"/>
</dbReference>
<proteinExistence type="predicted"/>
<dbReference type="InterPro" id="IPR051599">
    <property type="entry name" value="Cell_Envelope_Assoc"/>
</dbReference>
<feature type="domain" description="DUF218" evidence="2">
    <location>
        <begin position="89"/>
        <end position="253"/>
    </location>
</feature>
<keyword evidence="4" id="KW-1185">Reference proteome</keyword>
<dbReference type="InterPro" id="IPR003848">
    <property type="entry name" value="DUF218"/>
</dbReference>
<evidence type="ECO:0000259" key="2">
    <source>
        <dbReference type="Pfam" id="PF02698"/>
    </source>
</evidence>
<evidence type="ECO:0000313" key="3">
    <source>
        <dbReference type="EMBL" id="MET1256332.1"/>
    </source>
</evidence>
<gene>
    <name evidence="3" type="ORF">ABVT43_14420</name>
</gene>
<comment type="caution">
    <text evidence="3">The sequence shown here is derived from an EMBL/GenBank/DDBJ whole genome shotgun (WGS) entry which is preliminary data.</text>
</comment>
<accession>A0ABV2BWK7</accession>
<organism evidence="3 4">
    <name type="scientific">Aliikangiella maris</name>
    <dbReference type="NCBI Taxonomy" id="3162458"/>
    <lineage>
        <taxon>Bacteria</taxon>
        <taxon>Pseudomonadati</taxon>
        <taxon>Pseudomonadota</taxon>
        <taxon>Gammaproteobacteria</taxon>
        <taxon>Oceanospirillales</taxon>
        <taxon>Pleioneaceae</taxon>
        <taxon>Aliikangiella</taxon>
    </lineage>
</organism>
<evidence type="ECO:0000313" key="4">
    <source>
        <dbReference type="Proteomes" id="UP001548189"/>
    </source>
</evidence>
<feature type="transmembrane region" description="Helical" evidence="1">
    <location>
        <begin position="6"/>
        <end position="32"/>
    </location>
</feature>
<keyword evidence="1" id="KW-0472">Membrane</keyword>
<name>A0ABV2BWK7_9GAMM</name>
<dbReference type="Proteomes" id="UP001548189">
    <property type="component" value="Unassembled WGS sequence"/>
</dbReference>
<dbReference type="PANTHER" id="PTHR30336">
    <property type="entry name" value="INNER MEMBRANE PROTEIN, PROBABLE PERMEASE"/>
    <property type="match status" value="1"/>
</dbReference>
<dbReference type="CDD" id="cd06259">
    <property type="entry name" value="YdcF-like"/>
    <property type="match status" value="1"/>
</dbReference>
<dbReference type="RefSeq" id="WP_353896917.1">
    <property type="nucleotide sequence ID" value="NZ_JBEVCJ010000020.1"/>
</dbReference>
<dbReference type="PANTHER" id="PTHR30336:SF4">
    <property type="entry name" value="ENVELOPE BIOGENESIS FACTOR ELYC"/>
    <property type="match status" value="1"/>
</dbReference>
<keyword evidence="1" id="KW-0812">Transmembrane</keyword>
<dbReference type="Pfam" id="PF02698">
    <property type="entry name" value="DUF218"/>
    <property type="match status" value="1"/>
</dbReference>
<dbReference type="EMBL" id="JBEVCJ010000020">
    <property type="protein sequence ID" value="MET1256332.1"/>
    <property type="molecule type" value="Genomic_DNA"/>
</dbReference>
<keyword evidence="1" id="KW-1133">Transmembrane helix</keyword>
<protein>
    <submittedName>
        <fullName evidence="3">YdcF family protein</fullName>
    </submittedName>
</protein>